<gene>
    <name evidence="7" type="primary">acoA/pdhA</name>
    <name evidence="7" type="ordered locus">SRM_00667</name>
</gene>
<dbReference type="Pfam" id="PF02779">
    <property type="entry name" value="Transket_pyr"/>
    <property type="match status" value="1"/>
</dbReference>
<evidence type="ECO:0000256" key="3">
    <source>
        <dbReference type="ARBA" id="ARBA00023002"/>
    </source>
</evidence>
<dbReference type="Pfam" id="PF02780">
    <property type="entry name" value="Transketolase_C"/>
    <property type="match status" value="1"/>
</dbReference>
<dbReference type="Gene3D" id="3.40.50.970">
    <property type="match status" value="2"/>
</dbReference>
<evidence type="ECO:0000256" key="1">
    <source>
        <dbReference type="ARBA" id="ARBA00001964"/>
    </source>
</evidence>
<evidence type="ECO:0000313" key="7">
    <source>
        <dbReference type="EMBL" id="CBH23588.1"/>
    </source>
</evidence>
<dbReference type="FunFam" id="3.40.50.920:FF:000001">
    <property type="entry name" value="Pyruvate dehydrogenase E1 beta subunit"/>
    <property type="match status" value="1"/>
</dbReference>
<sequence length="805" mass="87796">MPLFLRERTLRKRFQVGVTQYAPPWRSWRPGERMGGRQAGTNGGRGSFGARRRVDSSSWLRPMATPEMQDTNDSDRDTQTNASSSPSGAAGGVKTAAEEIPAENLMHGDGHAAIPQIPSITSDGSIEVDELSPADFEPDDLRQRLRTMMLSRRLDEKMMTLLKQGEGHFHIGCAGHEAVQSALSRYSRPGEGPGHDWFCFYYRDLCMALSLGMTTKEALLAHLAKADDPNSGGRQMPEHFGLKHLNVMTTASSVGAQFNPGVGFGFGIQQRGEDSYVYISCGDGATSQGDFHEALNWAAREQAPALFLVQDNKYAISVPIEEQTAGGTPYKLAAGYEGLSRMRVDGTDFFASAAAAQAAIQHIRDGKGPVCLVADVVRLLPHSSSDDHTKYRTPDELEADRKIDPIDRLEAALIGEGILTEADAEALQEEVHEEVDEATEWAKRQDDPSPETAGDHVFFEGDLGLDYNSEDDLDEDAEPMVMVDAINRTLKEEMARDESVIVYGEDVAGDKGGVFTATKDLTDEFGGDRCFNSPLAEGSIIGTAVGYAASGFTPVVEIQFADYIWPAMQQLRNQVAPFRYRSDGEWSCPMVVRVPCGGYIHGGLCHSQNIESIFGHTPGLKVALPSTAADAKGLLATAIRSEDPVLFLEHKALYRAASARTPTPPEDYTLPFGKARIAREGSDMTIVTYGMMTQKSLNVAEELEQEGVDVEVVDLRTIVPLDSETILESVRKTNRALVVYEDHEFIGFGAELSAQIADDAFTYLDAPIRRVAGEFTPIPFAHSLERSVLPSDEGILEAARDLAAF</sequence>
<dbReference type="InterPro" id="IPR033248">
    <property type="entry name" value="Transketolase_C"/>
</dbReference>
<dbReference type="InterPro" id="IPR029061">
    <property type="entry name" value="THDP-binding"/>
</dbReference>
<dbReference type="GO" id="GO:0004739">
    <property type="term" value="F:pyruvate dehydrogenase (acetyl-transferring) activity"/>
    <property type="evidence" value="ECO:0007669"/>
    <property type="project" value="UniProtKB-EC"/>
</dbReference>
<dbReference type="AlphaFoldDB" id="D5H6D3"/>
<comment type="function">
    <text evidence="2">E1 component of the 2-oxoglutarate dehydrogenase (OGDH) complex which catalyzes the decarboxylation of 2-oxoglutarate, the first step in the conversion of 2-oxoglutarate to succinyl-CoA and CO(2).</text>
</comment>
<dbReference type="CDD" id="cd07036">
    <property type="entry name" value="TPP_PYR_E1-PDHc-beta_like"/>
    <property type="match status" value="1"/>
</dbReference>
<dbReference type="EMBL" id="FP565814">
    <property type="protein sequence ID" value="CBH23588.1"/>
    <property type="molecule type" value="Genomic_DNA"/>
</dbReference>
<evidence type="ECO:0000256" key="2">
    <source>
        <dbReference type="ARBA" id="ARBA00003906"/>
    </source>
</evidence>
<feature type="compositionally biased region" description="Gly residues" evidence="5">
    <location>
        <begin position="37"/>
        <end position="47"/>
    </location>
</feature>
<dbReference type="Pfam" id="PF00676">
    <property type="entry name" value="E1_dh"/>
    <property type="match status" value="1"/>
</dbReference>
<dbReference type="InterPro" id="IPR009014">
    <property type="entry name" value="Transketo_C/PFOR_II"/>
</dbReference>
<dbReference type="PANTHER" id="PTHR43257">
    <property type="entry name" value="PYRUVATE DEHYDROGENASE E1 COMPONENT BETA SUBUNIT"/>
    <property type="match status" value="1"/>
</dbReference>
<dbReference type="InterPro" id="IPR001017">
    <property type="entry name" value="DH_E1"/>
</dbReference>
<dbReference type="SMART" id="SM00861">
    <property type="entry name" value="Transket_pyr"/>
    <property type="match status" value="1"/>
</dbReference>
<reference evidence="7 8" key="1">
    <citation type="journal article" date="2010" name="ISME J.">
        <title>Fine-scale evolution: genomic, phenotypic and ecological differentiation in two coexisting Salinibacter ruber strains.</title>
        <authorList>
            <person name="Pena A."/>
            <person name="Teeling H."/>
            <person name="Huerta-Cepas J."/>
            <person name="Santos F."/>
            <person name="Yarza P."/>
            <person name="Brito-Echeverria J."/>
            <person name="Lucio M."/>
            <person name="Schmitt-Kopplin P."/>
            <person name="Meseguer I."/>
            <person name="Schenowitz C."/>
            <person name="Dossat C."/>
            <person name="Barbe V."/>
            <person name="Dopazo J."/>
            <person name="Rossello-Mora R."/>
            <person name="Schuler M."/>
            <person name="Glockner F.O."/>
            <person name="Amann R."/>
            <person name="Gabaldon T."/>
            <person name="Anton J."/>
        </authorList>
    </citation>
    <scope>NUCLEOTIDE SEQUENCE [LARGE SCALE GENOMIC DNA]</scope>
    <source>
        <strain evidence="7 8">M8</strain>
    </source>
</reference>
<reference evidence="8" key="2">
    <citation type="submission" date="2010-04" db="EMBL/GenBank/DDBJ databases">
        <title>Genome sequence of Salinibacter ruber M8.</title>
        <authorList>
            <consortium name="Genoscope"/>
        </authorList>
    </citation>
    <scope>NUCLEOTIDE SEQUENCE [LARGE SCALE GENOMIC DNA]</scope>
    <source>
        <strain evidence="8">M8</strain>
    </source>
</reference>
<dbReference type="Gene3D" id="3.40.50.920">
    <property type="match status" value="1"/>
</dbReference>
<dbReference type="SUPFAM" id="SSF52922">
    <property type="entry name" value="TK C-terminal domain-like"/>
    <property type="match status" value="1"/>
</dbReference>
<accession>D5H6D3</accession>
<evidence type="ECO:0000256" key="5">
    <source>
        <dbReference type="SAM" id="MobiDB-lite"/>
    </source>
</evidence>
<dbReference type="SUPFAM" id="SSF52518">
    <property type="entry name" value="Thiamin diphosphate-binding fold (THDP-binding)"/>
    <property type="match status" value="2"/>
</dbReference>
<keyword evidence="3 7" id="KW-0560">Oxidoreductase</keyword>
<dbReference type="FunFam" id="3.40.50.970:FF:000001">
    <property type="entry name" value="Pyruvate dehydrogenase E1 beta subunit"/>
    <property type="match status" value="1"/>
</dbReference>
<protein>
    <submittedName>
        <fullName evidence="7">2-oxoisovalerate dehydrogenase, E1 component, alpha and beta subunit</fullName>
        <ecNumber evidence="7">1.2.4.1</ecNumber>
    </submittedName>
</protein>
<evidence type="ECO:0000256" key="4">
    <source>
        <dbReference type="ARBA" id="ARBA00023052"/>
    </source>
</evidence>
<keyword evidence="4" id="KW-0786">Thiamine pyrophosphate</keyword>
<feature type="domain" description="Transketolase-like pyrimidine-binding" evidence="6">
    <location>
        <begin position="480"/>
        <end position="656"/>
    </location>
</feature>
<dbReference type="InterPro" id="IPR005475">
    <property type="entry name" value="Transketolase-like_Pyr-bd"/>
</dbReference>
<dbReference type="CDD" id="cd02000">
    <property type="entry name" value="TPP_E1_PDC_ADC_BCADC"/>
    <property type="match status" value="1"/>
</dbReference>
<comment type="cofactor">
    <cofactor evidence="1">
        <name>thiamine diphosphate</name>
        <dbReference type="ChEBI" id="CHEBI:58937"/>
    </cofactor>
</comment>
<evidence type="ECO:0000259" key="6">
    <source>
        <dbReference type="SMART" id="SM00861"/>
    </source>
</evidence>
<evidence type="ECO:0000313" key="8">
    <source>
        <dbReference type="Proteomes" id="UP000000933"/>
    </source>
</evidence>
<dbReference type="HOGENOM" id="CLU_012907_2_1_10"/>
<dbReference type="PANTHER" id="PTHR43257:SF2">
    <property type="entry name" value="PYRUVATE DEHYDROGENASE E1 COMPONENT SUBUNIT BETA"/>
    <property type="match status" value="1"/>
</dbReference>
<organism evidence="7 8">
    <name type="scientific">Salinibacter ruber (strain M8)</name>
    <dbReference type="NCBI Taxonomy" id="761659"/>
    <lineage>
        <taxon>Bacteria</taxon>
        <taxon>Pseudomonadati</taxon>
        <taxon>Rhodothermota</taxon>
        <taxon>Rhodothermia</taxon>
        <taxon>Rhodothermales</taxon>
        <taxon>Salinibacteraceae</taxon>
        <taxon>Salinibacter</taxon>
    </lineage>
</organism>
<proteinExistence type="predicted"/>
<dbReference type="KEGG" id="srm:SRM_00667"/>
<dbReference type="Proteomes" id="UP000000933">
    <property type="component" value="Chromosome"/>
</dbReference>
<dbReference type="EC" id="1.2.4.1" evidence="7"/>
<name>D5H6D3_SALRM</name>
<feature type="region of interest" description="Disordered" evidence="5">
    <location>
        <begin position="26"/>
        <end position="95"/>
    </location>
</feature>